<keyword evidence="3" id="KW-1185">Reference proteome</keyword>
<dbReference type="AlphaFoldDB" id="A0A0D3JWD2"/>
<accession>A0A0D3JWD2</accession>
<keyword evidence="1" id="KW-0732">Signal</keyword>
<proteinExistence type="predicted"/>
<dbReference type="PaxDb" id="2903-EOD04600"/>
<sequence length="67" mass="7021">MLLPLPLLLPLLLGPRRALAPPAAVLPCLGPRPGLHGSASPLLPLSPLSVGVRPWRGVPMSRPRPGR</sequence>
<evidence type="ECO:0000313" key="3">
    <source>
        <dbReference type="Proteomes" id="UP000013827"/>
    </source>
</evidence>
<dbReference type="RefSeq" id="XP_005757029.1">
    <property type="nucleotide sequence ID" value="XM_005756972.1"/>
</dbReference>
<evidence type="ECO:0000313" key="2">
    <source>
        <dbReference type="EnsemblProtists" id="EOD27817"/>
    </source>
</evidence>
<dbReference type="EnsemblProtists" id="EOD04600">
    <property type="protein sequence ID" value="EOD04600"/>
    <property type="gene ID" value="EMIHUDRAFT_446647"/>
</dbReference>
<name>A0A0D3JWD2_EMIH1</name>
<dbReference type="EnsemblProtists" id="EOD27817">
    <property type="protein sequence ID" value="EOD27817"/>
    <property type="gene ID" value="EMIHUDRAFT_434910"/>
</dbReference>
<reference evidence="2" key="2">
    <citation type="submission" date="2024-10" db="UniProtKB">
        <authorList>
            <consortium name="EnsemblProtists"/>
        </authorList>
    </citation>
    <scope>IDENTIFICATION</scope>
</reference>
<dbReference type="GeneID" id="17250752"/>
<dbReference type="Proteomes" id="UP000013827">
    <property type="component" value="Unassembled WGS sequence"/>
</dbReference>
<feature type="chain" id="PRO_5044053606" evidence="1">
    <location>
        <begin position="19"/>
        <end position="67"/>
    </location>
</feature>
<reference evidence="3" key="1">
    <citation type="journal article" date="2013" name="Nature">
        <title>Pan genome of the phytoplankton Emiliania underpins its global distribution.</title>
        <authorList>
            <person name="Read B.A."/>
            <person name="Kegel J."/>
            <person name="Klute M.J."/>
            <person name="Kuo A."/>
            <person name="Lefebvre S.C."/>
            <person name="Maumus F."/>
            <person name="Mayer C."/>
            <person name="Miller J."/>
            <person name="Monier A."/>
            <person name="Salamov A."/>
            <person name="Young J."/>
            <person name="Aguilar M."/>
            <person name="Claverie J.M."/>
            <person name="Frickenhaus S."/>
            <person name="Gonzalez K."/>
            <person name="Herman E.K."/>
            <person name="Lin Y.C."/>
            <person name="Napier J."/>
            <person name="Ogata H."/>
            <person name="Sarno A.F."/>
            <person name="Shmutz J."/>
            <person name="Schroeder D."/>
            <person name="de Vargas C."/>
            <person name="Verret F."/>
            <person name="von Dassow P."/>
            <person name="Valentin K."/>
            <person name="Van de Peer Y."/>
            <person name="Wheeler G."/>
            <person name="Dacks J.B."/>
            <person name="Delwiche C.F."/>
            <person name="Dyhrman S.T."/>
            <person name="Glockner G."/>
            <person name="John U."/>
            <person name="Richards T."/>
            <person name="Worden A.Z."/>
            <person name="Zhang X."/>
            <person name="Grigoriev I.V."/>
            <person name="Allen A.E."/>
            <person name="Bidle K."/>
            <person name="Borodovsky M."/>
            <person name="Bowler C."/>
            <person name="Brownlee C."/>
            <person name="Cock J.M."/>
            <person name="Elias M."/>
            <person name="Gladyshev V.N."/>
            <person name="Groth M."/>
            <person name="Guda C."/>
            <person name="Hadaegh A."/>
            <person name="Iglesias-Rodriguez M.D."/>
            <person name="Jenkins J."/>
            <person name="Jones B.M."/>
            <person name="Lawson T."/>
            <person name="Leese F."/>
            <person name="Lindquist E."/>
            <person name="Lobanov A."/>
            <person name="Lomsadze A."/>
            <person name="Malik S.B."/>
            <person name="Marsh M.E."/>
            <person name="Mackinder L."/>
            <person name="Mock T."/>
            <person name="Mueller-Roeber B."/>
            <person name="Pagarete A."/>
            <person name="Parker M."/>
            <person name="Probert I."/>
            <person name="Quesneville H."/>
            <person name="Raines C."/>
            <person name="Rensing S.A."/>
            <person name="Riano-Pachon D.M."/>
            <person name="Richier S."/>
            <person name="Rokitta S."/>
            <person name="Shiraiwa Y."/>
            <person name="Soanes D.M."/>
            <person name="van der Giezen M."/>
            <person name="Wahlund T.M."/>
            <person name="Williams B."/>
            <person name="Wilson W."/>
            <person name="Wolfe G."/>
            <person name="Wurch L.L."/>
        </authorList>
    </citation>
    <scope>NUCLEOTIDE SEQUENCE</scope>
</reference>
<dbReference type="KEGG" id="ehx:EMIHUDRAFT_446647"/>
<organism evidence="2 3">
    <name type="scientific">Emiliania huxleyi (strain CCMP1516)</name>
    <dbReference type="NCBI Taxonomy" id="280463"/>
    <lineage>
        <taxon>Eukaryota</taxon>
        <taxon>Haptista</taxon>
        <taxon>Haptophyta</taxon>
        <taxon>Prymnesiophyceae</taxon>
        <taxon>Isochrysidales</taxon>
        <taxon>Noelaerhabdaceae</taxon>
        <taxon>Emiliania</taxon>
    </lineage>
</organism>
<feature type="signal peptide" evidence="1">
    <location>
        <begin position="1"/>
        <end position="18"/>
    </location>
</feature>
<dbReference type="KEGG" id="ehx:EMIHUDRAFT_434910"/>
<protein>
    <submittedName>
        <fullName evidence="2">Uncharacterized protein</fullName>
    </submittedName>
</protein>
<dbReference type="RefSeq" id="XP_005780246.1">
    <property type="nucleotide sequence ID" value="XM_005780189.1"/>
</dbReference>
<dbReference type="GeneID" id="17273363"/>
<dbReference type="HOGENOM" id="CLU_2817808_0_0_1"/>
<evidence type="ECO:0000256" key="1">
    <source>
        <dbReference type="SAM" id="SignalP"/>
    </source>
</evidence>